<dbReference type="Pfam" id="PF03710">
    <property type="entry name" value="GlnE"/>
    <property type="match status" value="2"/>
</dbReference>
<feature type="domain" description="Glutamate-ammonia ligase adenylyltransferase repeated" evidence="7">
    <location>
        <begin position="114"/>
        <end position="369"/>
    </location>
</feature>
<evidence type="ECO:0000256" key="3">
    <source>
        <dbReference type="ARBA" id="ARBA00022741"/>
    </source>
</evidence>
<dbReference type="STRING" id="356829.BITS_0978"/>
<dbReference type="GO" id="GO:0005829">
    <property type="term" value="C:cytosol"/>
    <property type="evidence" value="ECO:0007669"/>
    <property type="project" value="TreeGrafter"/>
</dbReference>
<evidence type="ECO:0000256" key="5">
    <source>
        <dbReference type="ARBA" id="ARBA00022842"/>
    </source>
</evidence>
<dbReference type="InterPro" id="IPR043519">
    <property type="entry name" value="NT_sf"/>
</dbReference>
<dbReference type="InterPro" id="IPR023057">
    <property type="entry name" value="GlnE"/>
</dbReference>
<comment type="caution">
    <text evidence="9">The sequence shown here is derived from an EMBL/GenBank/DDBJ whole genome shotgun (WGS) entry which is preliminary data.</text>
</comment>
<dbReference type="CDD" id="cd05401">
    <property type="entry name" value="NT_GlnE_GlnD_like"/>
    <property type="match status" value="2"/>
</dbReference>
<feature type="domain" description="Glutamate-ammonia ligase adenylyltransferase repeated" evidence="7">
    <location>
        <begin position="655"/>
        <end position="894"/>
    </location>
</feature>
<dbReference type="Gene3D" id="1.20.120.330">
    <property type="entry name" value="Nucleotidyltransferases domain 2"/>
    <property type="match status" value="2"/>
</dbReference>
<dbReference type="SUPFAM" id="SSF81593">
    <property type="entry name" value="Nucleotidyltransferase substrate binding subunit/domain"/>
    <property type="match status" value="2"/>
</dbReference>
<evidence type="ECO:0000259" key="7">
    <source>
        <dbReference type="Pfam" id="PF03710"/>
    </source>
</evidence>
<keyword evidence="6" id="KW-0511">Multifunctional enzyme</keyword>
<evidence type="ECO:0000313" key="9">
    <source>
        <dbReference type="EMBL" id="KFJ06114.1"/>
    </source>
</evidence>
<keyword evidence="5" id="KW-0460">Magnesium</keyword>
<dbReference type="PANTHER" id="PTHR30621:SF0">
    <property type="entry name" value="BIFUNCTIONAL GLUTAMINE SYNTHETASE ADENYLYLTRANSFERASE_ADENYLYL-REMOVING ENZYME"/>
    <property type="match status" value="1"/>
</dbReference>
<keyword evidence="1 9" id="KW-0808">Transferase</keyword>
<evidence type="ECO:0000259" key="8">
    <source>
        <dbReference type="Pfam" id="PF08335"/>
    </source>
</evidence>
<proteinExistence type="predicted"/>
<dbReference type="NCBIfam" id="NF010707">
    <property type="entry name" value="PRK14109.1"/>
    <property type="match status" value="1"/>
</dbReference>
<keyword evidence="3" id="KW-0547">Nucleotide-binding</keyword>
<evidence type="ECO:0000256" key="6">
    <source>
        <dbReference type="ARBA" id="ARBA00023268"/>
    </source>
</evidence>
<name>A0A087EEB3_9BIFI</name>
<dbReference type="Gene3D" id="3.30.460.10">
    <property type="entry name" value="Beta Polymerase, domain 2"/>
    <property type="match status" value="2"/>
</dbReference>
<evidence type="ECO:0000256" key="2">
    <source>
        <dbReference type="ARBA" id="ARBA00022695"/>
    </source>
</evidence>
<dbReference type="InterPro" id="IPR005190">
    <property type="entry name" value="GlnE_rpt_dom"/>
</dbReference>
<dbReference type="EMBL" id="JGZU01000009">
    <property type="protein sequence ID" value="KFJ06114.1"/>
    <property type="molecule type" value="Genomic_DNA"/>
</dbReference>
<keyword evidence="10" id="KW-1185">Reference proteome</keyword>
<keyword evidence="2 9" id="KW-0548">Nucleotidyltransferase</keyword>
<feature type="domain" description="PII-uridylyltransferase/Glutamine-synthetase adenylyltransferase" evidence="8">
    <location>
        <begin position="391"/>
        <end position="500"/>
    </location>
</feature>
<dbReference type="Proteomes" id="UP000029080">
    <property type="component" value="Unassembled WGS sequence"/>
</dbReference>
<reference evidence="9 10" key="1">
    <citation type="submission" date="2014-03" db="EMBL/GenBank/DDBJ databases">
        <title>Genomics of Bifidobacteria.</title>
        <authorList>
            <person name="Ventura M."/>
            <person name="Milani C."/>
            <person name="Lugli G.A."/>
        </authorList>
    </citation>
    <scope>NUCLEOTIDE SEQUENCE [LARGE SCALE GENOMIC DNA]</scope>
    <source>
        <strain evidence="9 10">JCM 13495</strain>
    </source>
</reference>
<dbReference type="GO" id="GO:0005524">
    <property type="term" value="F:ATP binding"/>
    <property type="evidence" value="ECO:0007669"/>
    <property type="project" value="UniProtKB-KW"/>
</dbReference>
<dbReference type="InterPro" id="IPR013546">
    <property type="entry name" value="PII_UdlTrfase/GS_AdlTrfase"/>
</dbReference>
<evidence type="ECO:0000256" key="1">
    <source>
        <dbReference type="ARBA" id="ARBA00022679"/>
    </source>
</evidence>
<evidence type="ECO:0000313" key="10">
    <source>
        <dbReference type="Proteomes" id="UP000029080"/>
    </source>
</evidence>
<keyword evidence="4" id="KW-0067">ATP-binding</keyword>
<dbReference type="eggNOG" id="COG1391">
    <property type="taxonomic scope" value="Bacteria"/>
</dbReference>
<accession>A0A087EEB3</accession>
<sequence>MQCSVVPVLVPARDASPFMPGRMYIEVMDISASRTISTRDLIQAGLHNLDTARELIARATEHLPDELVTVLLNALKGTGDPDTALRSLVDIHEHCRNAADNDLGCFQHEDALCKLIKVVGNSEYFGTLMRTRPDLVQAACGDQYHGTAMDSDQRRDMIWNAVQGIGEVPSPVVRLARQSDALRAAYRRQLVSIMVEDLCADDAMEIQPQVSRALSDLVDAALTAALRIAQEHVPNGDKCRFTIIGMGKLGAREINYISDVDVMYVVEPVKQAEVQDDHEELRGMALTRVGTKIGALVQRLCQSVIPGGSEPALWQIDNALRPEGKDGPLVRTLESYRGYYEQWAENWEFQALLKARPCAGDEALGQAFSDMVRPMVWSASARKNFVYDCQQMRKRVESLIPEALKNREMKLGKGGLRDVEFTVQMLQLVHGRSDETLRIPSTLGGLQALSKGGYVSRKQAEHLSWDYRFERVLEHRQQMWVMKRTHLFPDLGGNNQGGLDRKRDLSPEDVQGYAELRRLARQVGMRSDELVERFDETRREIRHLHTDIYYRPMLPISAQAGADPFTLSQQAARERFESIGFADAQAAMQHVEALTEGVSRAARINRIILPAVLQWLGQGQNPDMGLLRWRTLEERFRDESEYLGFLRDSPSAAGRLCHVLSNSRFLGEALNKSVESVTWLGDDDALRPRSRASLDVQCKATLERSRASAKDFATSMRALRRHEIERIGLGWMNDVIQDDDALDGMSDVNDAIIDASVAWAMRNRCEEWKVDAAPATIAIIGMGRYGGREMNFSSDADAMIIYQARNGVADDQANAFAKQVVDDVRSILQGPVSLEARIDLDLDLRPEGKNGPLVRSLASCAEYYASWSSTWEHQALLRARHCAGDEALSQQFLTEIANPLRYPAEALDETQIGEIRKLKARMESERLPRGVRRERHLKLGKGGLSDVEWSVQLMQMQHAGKHETLRTQSTMVALQALTDLGLVSKQDSFILRKAWKLCTAARNGNYLWSGRASRADILPDDLYSLGGIAIYMGYDAHQGQHFENDMLAVMRQCREVTERLFYGL</sequence>
<organism evidence="9 10">
    <name type="scientific">Bifidobacterium tsurumiense</name>
    <dbReference type="NCBI Taxonomy" id="356829"/>
    <lineage>
        <taxon>Bacteria</taxon>
        <taxon>Bacillati</taxon>
        <taxon>Actinomycetota</taxon>
        <taxon>Actinomycetes</taxon>
        <taxon>Bifidobacteriales</taxon>
        <taxon>Bifidobacteriaceae</taxon>
        <taxon>Bifidobacterium</taxon>
    </lineage>
</organism>
<gene>
    <name evidence="9" type="ORF">BITS_0978</name>
</gene>
<dbReference type="Pfam" id="PF08335">
    <property type="entry name" value="GlnD_UR_UTase"/>
    <property type="match status" value="2"/>
</dbReference>
<dbReference type="AlphaFoldDB" id="A0A087EEB3"/>
<dbReference type="SUPFAM" id="SSF81301">
    <property type="entry name" value="Nucleotidyltransferase"/>
    <property type="match status" value="2"/>
</dbReference>
<dbReference type="EC" id="2.7.7.42" evidence="9"/>
<protein>
    <submittedName>
        <fullName evidence="9">Bifunctional glutamine-synthetase adenylyltransferase/deadenyltransferase</fullName>
        <ecNumber evidence="9">2.7.7.42</ecNumber>
    </submittedName>
</protein>
<dbReference type="GO" id="GO:0000820">
    <property type="term" value="P:regulation of glutamine family amino acid metabolic process"/>
    <property type="evidence" value="ECO:0007669"/>
    <property type="project" value="TreeGrafter"/>
</dbReference>
<evidence type="ECO:0000256" key="4">
    <source>
        <dbReference type="ARBA" id="ARBA00022840"/>
    </source>
</evidence>
<dbReference type="GO" id="GO:0008882">
    <property type="term" value="F:[glutamate-ammonia-ligase] adenylyltransferase activity"/>
    <property type="evidence" value="ECO:0007669"/>
    <property type="project" value="UniProtKB-EC"/>
</dbReference>
<feature type="domain" description="PII-uridylyltransferase/Glutamine-synthetase adenylyltransferase" evidence="8">
    <location>
        <begin position="917"/>
        <end position="1061"/>
    </location>
</feature>
<dbReference type="PANTHER" id="PTHR30621">
    <property type="entry name" value="GLUTAMINE SYNTHETASE ADENYLYLTRANSFERASE"/>
    <property type="match status" value="1"/>
</dbReference>